<dbReference type="RefSeq" id="WP_089036547.1">
    <property type="nucleotide sequence ID" value="NZ_CP022278.1"/>
</dbReference>
<dbReference type="AlphaFoldDB" id="A0A220S328"/>
<reference evidence="1 2" key="1">
    <citation type="submission" date="2017-06" db="EMBL/GenBank/DDBJ databases">
        <title>Neisseria chenwenguii sp. nov., isolated from the intestinal contents of Tibetan Plateau Pika in Yushu, Qinghai Province, China.</title>
        <authorList>
            <person name="Zhang G."/>
        </authorList>
    </citation>
    <scope>NUCLEOTIDE SEQUENCE [LARGE SCALE GENOMIC DNA]</scope>
    <source>
        <strain evidence="1 2">10023</strain>
    </source>
</reference>
<dbReference type="OrthoDB" id="8686772at2"/>
<keyword evidence="2" id="KW-1185">Reference proteome</keyword>
<organism evidence="1 2">
    <name type="scientific">Neisseria chenwenguii</name>
    <dbReference type="NCBI Taxonomy" id="1853278"/>
    <lineage>
        <taxon>Bacteria</taxon>
        <taxon>Pseudomonadati</taxon>
        <taxon>Pseudomonadota</taxon>
        <taxon>Betaproteobacteria</taxon>
        <taxon>Neisseriales</taxon>
        <taxon>Neisseriaceae</taxon>
        <taxon>Neisseria</taxon>
    </lineage>
</organism>
<proteinExistence type="predicted"/>
<sequence length="186" mass="21494">MAEPHKHWRRLTANEIAAAKKIFSDGICYEKVKIYRGFPCLPDLGMAIAPFGHIHFPKQHCPPDFMLADGGYQMWLIHELTHVWQFQNGFQAWFGGFILALCGGYHRQKAYAYPPLADITELGRLNMEQQADLVSHYYAASCLPNSVRTKHLAAFQTALKDFLDNPKQKKLLPKYFRLNFQKQPKR</sequence>
<evidence type="ECO:0000313" key="2">
    <source>
        <dbReference type="Proteomes" id="UP000198238"/>
    </source>
</evidence>
<accession>A0A220S328</accession>
<gene>
    <name evidence="1" type="ORF">BG910_08970</name>
</gene>
<dbReference type="Proteomes" id="UP000198238">
    <property type="component" value="Chromosome"/>
</dbReference>
<dbReference type="KEGG" id="nei:BG910_08970"/>
<evidence type="ECO:0000313" key="1">
    <source>
        <dbReference type="EMBL" id="ASK27852.1"/>
    </source>
</evidence>
<name>A0A220S328_9NEIS</name>
<protein>
    <submittedName>
        <fullName evidence="1">Type IV secretion protein Rhs</fullName>
    </submittedName>
</protein>
<dbReference type="EMBL" id="CP022278">
    <property type="protein sequence ID" value="ASK27852.1"/>
    <property type="molecule type" value="Genomic_DNA"/>
</dbReference>